<dbReference type="GO" id="GO:0008191">
    <property type="term" value="F:metalloendopeptidase inhibitor activity"/>
    <property type="evidence" value="ECO:0000318"/>
    <property type="project" value="GO_Central"/>
</dbReference>
<dbReference type="RefSeq" id="NP_001315189.1">
    <property type="nucleotide sequence ID" value="NM_001328260.1"/>
</dbReference>
<dbReference type="GO" id="GO:0051045">
    <property type="term" value="P:negative regulation of membrane protein ectodomain proteolysis"/>
    <property type="evidence" value="ECO:0000318"/>
    <property type="project" value="GO_Central"/>
</dbReference>
<keyword evidence="5" id="KW-0483">Metalloprotease inhibitor</keyword>
<dbReference type="SMART" id="SM00206">
    <property type="entry name" value="NTR"/>
    <property type="match status" value="1"/>
</dbReference>
<evidence type="ECO:0000259" key="15">
    <source>
        <dbReference type="PROSITE" id="PS50189"/>
    </source>
</evidence>
<keyword evidence="7 12" id="KW-0479">Metal-binding</keyword>
<dbReference type="CTD" id="108004535"/>
<feature type="domain" description="NTR" evidence="15">
    <location>
        <begin position="28"/>
        <end position="141"/>
    </location>
</feature>
<feature type="disulfide bond" evidence="13">
    <location>
        <begin position="28"/>
        <end position="94"/>
    </location>
</feature>
<dbReference type="PANTHER" id="PTHR11844">
    <property type="entry name" value="METALLOPROTEASE INHIBITOR"/>
    <property type="match status" value="1"/>
</dbReference>
<evidence type="ECO:0000256" key="11">
    <source>
        <dbReference type="ARBA" id="ARBA00030105"/>
    </source>
</evidence>
<evidence type="ECO:0000256" key="9">
    <source>
        <dbReference type="ARBA" id="ARBA00023157"/>
    </source>
</evidence>
<evidence type="ECO:0000256" key="2">
    <source>
        <dbReference type="ARBA" id="ARBA00011027"/>
    </source>
</evidence>
<evidence type="ECO:0000256" key="10">
    <source>
        <dbReference type="ARBA" id="ARBA00023215"/>
    </source>
</evidence>
<keyword evidence="4" id="KW-0964">Secreted</keyword>
<dbReference type="PANTHER" id="PTHR11844:SF26">
    <property type="entry name" value="METALLOPROTEINASE INHIBITOR 4"/>
    <property type="match status" value="1"/>
</dbReference>
<feature type="disulfide bond" evidence="13">
    <location>
        <begin position="141"/>
        <end position="181"/>
    </location>
</feature>
<feature type="disulfide bond" evidence="13">
    <location>
        <begin position="40"/>
        <end position="139"/>
    </location>
</feature>
<evidence type="ECO:0000313" key="18">
    <source>
        <dbReference type="ZFIN" id="ZDB-GENE-160114-61"/>
    </source>
</evidence>
<comment type="similarity">
    <text evidence="2">Belongs to the protease inhibitor I35 (TIMP) family.</text>
</comment>
<dbReference type="GO" id="GO:0034097">
    <property type="term" value="P:response to cytokine"/>
    <property type="evidence" value="ECO:0000318"/>
    <property type="project" value="GO_Central"/>
</dbReference>
<proteinExistence type="inferred from homology"/>
<organism evidence="16 17">
    <name type="scientific">Danio rerio</name>
    <name type="common">Zebrafish</name>
    <name type="synonym">Brachydanio rerio</name>
    <dbReference type="NCBI Taxonomy" id="7955"/>
    <lineage>
        <taxon>Eukaryota</taxon>
        <taxon>Metazoa</taxon>
        <taxon>Chordata</taxon>
        <taxon>Craniata</taxon>
        <taxon>Vertebrata</taxon>
        <taxon>Euteleostomi</taxon>
        <taxon>Actinopterygii</taxon>
        <taxon>Neopterygii</taxon>
        <taxon>Teleostei</taxon>
        <taxon>Ostariophysi</taxon>
        <taxon>Cypriniformes</taxon>
        <taxon>Danionidae</taxon>
        <taxon>Danioninae</taxon>
        <taxon>Danio</taxon>
    </lineage>
</organism>
<keyword evidence="14 17" id="KW-0732">Signal</keyword>
<dbReference type="OrthoDB" id="6041373at2759"/>
<accession>A0A8M1P9Q2</accession>
<keyword evidence="10" id="KW-0481">Metalloenzyme inhibitor</keyword>
<comment type="subcellular location">
    <subcellularLocation>
        <location evidence="1">Secreted</location>
    </subcellularLocation>
</comment>
<dbReference type="InterPro" id="IPR008993">
    <property type="entry name" value="TIMP-like_OB-fold"/>
</dbReference>
<feature type="chain" id="PRO_5035035700" description="Metalloproteinase inhibitor 4" evidence="14 17">
    <location>
        <begin position="22"/>
        <end position="187"/>
    </location>
</feature>
<evidence type="ECO:0000256" key="3">
    <source>
        <dbReference type="ARBA" id="ARBA00013515"/>
    </source>
</evidence>
<dbReference type="InterPro" id="IPR001820">
    <property type="entry name" value="TIMP"/>
</dbReference>
<dbReference type="InterPro" id="IPR027465">
    <property type="entry name" value="TIMP_C"/>
</dbReference>
<feature type="disulfide bond" evidence="13">
    <location>
        <begin position="156"/>
        <end position="173"/>
    </location>
</feature>
<reference evidence="17" key="2">
    <citation type="submission" date="2025-08" db="UniProtKB">
        <authorList>
            <consortium name="RefSeq"/>
        </authorList>
    </citation>
    <scope>IDENTIFICATION</scope>
    <source>
        <strain evidence="17">Tuebingen</strain>
    </source>
</reference>
<dbReference type="ZFIN" id="ZDB-GENE-160114-61">
    <property type="gene designation" value="timp4.2"/>
</dbReference>
<dbReference type="GO" id="GO:0046872">
    <property type="term" value="F:metal ion binding"/>
    <property type="evidence" value="ECO:0007669"/>
    <property type="project" value="UniProtKB-KW"/>
</dbReference>
<dbReference type="GeneID" id="108004535"/>
<evidence type="ECO:0000256" key="5">
    <source>
        <dbReference type="ARBA" id="ARBA00022608"/>
    </source>
</evidence>
<dbReference type="PROSITE" id="PS50189">
    <property type="entry name" value="NTR"/>
    <property type="match status" value="1"/>
</dbReference>
<dbReference type="InterPro" id="IPR030490">
    <property type="entry name" value="TIMP_CS"/>
</dbReference>
<dbReference type="FunCoup" id="A0A8M1P9Q2">
    <property type="interactions" value="2"/>
</dbReference>
<feature type="signal peptide" evidence="14 17">
    <location>
        <begin position="1"/>
        <end position="21"/>
    </location>
</feature>
<evidence type="ECO:0000256" key="4">
    <source>
        <dbReference type="ARBA" id="ARBA00022525"/>
    </source>
</evidence>
<dbReference type="KEGG" id="dre:108004535"/>
<dbReference type="GO" id="GO:0031012">
    <property type="term" value="C:extracellular matrix"/>
    <property type="evidence" value="ECO:0000318"/>
    <property type="project" value="GO_Central"/>
</dbReference>
<keyword evidence="16" id="KW-1185">Reference proteome</keyword>
<dbReference type="AGR" id="ZFIN:ZDB-GENE-160114-61"/>
<sequence precursor="true">MMKMKMYVSAGLLFFMCVCLNEQMLEACSCIPFHPQQEFCYSSAVIKAMVLDEEPIPGQDPEEIKYKINVLQVFKGAEHAGIEYLHTASDGAMCGIRLRPGIYLLAVRGVHVGLCDLVVRWDNLSKTHKKILSLGQEACDCKVSHCFKEPCDENKCYLTDMFDSVKLYSESICMANSTGSCRWINAY</sequence>
<evidence type="ECO:0000256" key="14">
    <source>
        <dbReference type="SAM" id="SignalP"/>
    </source>
</evidence>
<feature type="disulfide bond" evidence="13">
    <location>
        <begin position="30"/>
        <end position="115"/>
    </location>
</feature>
<feature type="disulfide bond" evidence="13">
    <location>
        <begin position="146"/>
        <end position="151"/>
    </location>
</feature>
<protein>
    <recommendedName>
        <fullName evidence="3">Metalloproteinase inhibitor 4</fullName>
    </recommendedName>
    <alternativeName>
        <fullName evidence="11">Tissue inhibitor of metalloproteinases 4</fullName>
    </alternativeName>
</protein>
<dbReference type="SUPFAM" id="SSF50242">
    <property type="entry name" value="TIMP-like"/>
    <property type="match status" value="1"/>
</dbReference>
<dbReference type="PROSITE" id="PS00288">
    <property type="entry name" value="TIMP"/>
    <property type="match status" value="1"/>
</dbReference>
<keyword evidence="6" id="KW-0646">Protease inhibitor</keyword>
<evidence type="ECO:0000256" key="13">
    <source>
        <dbReference type="PIRSR" id="PIRSR601820-3"/>
    </source>
</evidence>
<dbReference type="GO" id="GO:0005615">
    <property type="term" value="C:extracellular space"/>
    <property type="evidence" value="ECO:0000318"/>
    <property type="project" value="GO_Central"/>
</dbReference>
<keyword evidence="9 13" id="KW-1015">Disulfide bond</keyword>
<evidence type="ECO:0000256" key="1">
    <source>
        <dbReference type="ARBA" id="ARBA00004613"/>
    </source>
</evidence>
<name>A0A8M1P9Q2_DANRE</name>
<dbReference type="GO" id="GO:0009725">
    <property type="term" value="P:response to hormone"/>
    <property type="evidence" value="ECO:0000318"/>
    <property type="project" value="GO_Central"/>
</dbReference>
<gene>
    <name evidence="17 18" type="primary">timp4.2</name>
    <name evidence="17" type="synonym">si:ch73-206h6.3</name>
</gene>
<evidence type="ECO:0000313" key="17">
    <source>
        <dbReference type="RefSeq" id="NP_001315189.1"/>
    </source>
</evidence>
<dbReference type="AlphaFoldDB" id="A0A8M1P9Q2"/>
<keyword evidence="8 12" id="KW-0862">Zinc</keyword>
<dbReference type="Proteomes" id="UP000000437">
    <property type="component" value="Chromosome 11"/>
</dbReference>
<reference evidence="17" key="1">
    <citation type="journal article" date="2019" name="Cell Death Differ.">
        <title>TAMM41 is required for heart valve differentiation via regulation of PINK-PARK2 dependent mitophagy.</title>
        <authorList>
            <person name="Yang R.M."/>
            <person name="Tao J."/>
            <person name="Zhan M."/>
            <person name="Yuan H."/>
            <person name="Wang H.H."/>
            <person name="Chen S.J."/>
            <person name="Chen Z."/>
            <person name="de The H."/>
            <person name="Zhou J."/>
            <person name="Guo Y."/>
            <person name="Zhu J."/>
        </authorList>
    </citation>
    <scope>NUCLEOTIDE SEQUENCE</scope>
    <source>
        <strain evidence="17">Tuebingen</strain>
    </source>
</reference>
<dbReference type="Pfam" id="PF00965">
    <property type="entry name" value="TIMP"/>
    <property type="match status" value="1"/>
</dbReference>
<evidence type="ECO:0000256" key="12">
    <source>
        <dbReference type="PIRSR" id="PIRSR601820-1"/>
    </source>
</evidence>
<dbReference type="Gene3D" id="3.90.370.10">
    <property type="entry name" value="Tissue inhibitor of metalloproteinase-1. Chain B, domain 1"/>
    <property type="match status" value="1"/>
</dbReference>
<feature type="binding site" evidence="12">
    <location>
        <position position="28"/>
    </location>
    <ligand>
        <name>Zn(2+)</name>
        <dbReference type="ChEBI" id="CHEBI:29105"/>
        <note>ligand shared with metalloproteinase partner</note>
    </ligand>
</feature>
<dbReference type="Gene3D" id="2.40.50.120">
    <property type="match status" value="1"/>
</dbReference>
<evidence type="ECO:0000256" key="8">
    <source>
        <dbReference type="ARBA" id="ARBA00022833"/>
    </source>
</evidence>
<evidence type="ECO:0000256" key="7">
    <source>
        <dbReference type="ARBA" id="ARBA00022723"/>
    </source>
</evidence>
<evidence type="ECO:0000313" key="16">
    <source>
        <dbReference type="Proteomes" id="UP000000437"/>
    </source>
</evidence>
<dbReference type="InterPro" id="IPR001134">
    <property type="entry name" value="Netrin_domain"/>
</dbReference>
<evidence type="ECO:0000256" key="6">
    <source>
        <dbReference type="ARBA" id="ARBA00022690"/>
    </source>
</evidence>